<evidence type="ECO:0000313" key="2">
    <source>
        <dbReference type="EMBL" id="KAJ9165740.1"/>
    </source>
</evidence>
<dbReference type="Proteomes" id="UP001174691">
    <property type="component" value="Unassembled WGS sequence"/>
</dbReference>
<dbReference type="InterPro" id="IPR036047">
    <property type="entry name" value="F-box-like_dom_sf"/>
</dbReference>
<dbReference type="EMBL" id="JANBVN010000001">
    <property type="protein sequence ID" value="KAJ9165740.1"/>
    <property type="molecule type" value="Genomic_DNA"/>
</dbReference>
<name>A0AA38W4K5_9PEZI</name>
<evidence type="ECO:0000313" key="3">
    <source>
        <dbReference type="Proteomes" id="UP001174691"/>
    </source>
</evidence>
<feature type="region of interest" description="Disordered" evidence="1">
    <location>
        <begin position="336"/>
        <end position="362"/>
    </location>
</feature>
<proteinExistence type="predicted"/>
<evidence type="ECO:0000256" key="1">
    <source>
        <dbReference type="SAM" id="MobiDB-lite"/>
    </source>
</evidence>
<feature type="region of interest" description="Disordered" evidence="1">
    <location>
        <begin position="224"/>
        <end position="243"/>
    </location>
</feature>
<comment type="caution">
    <text evidence="2">The sequence shown here is derived from an EMBL/GenBank/DDBJ whole genome shotgun (WGS) entry which is preliminary data.</text>
</comment>
<sequence length="496" mass="54305">MMQIDSGMRLLPDEIQHSALLQLLSNTLILCHTTPYLPVADLLALAATCRAFRYLIYETPQVFRYLDLRPVKSAQFEIEGIDRGGATWRNVQLDENLTEDDFYSGPLRGIFSNLRRTNILTDVQVLVLDGLAVTADLIYDIITDSTYSIRILSLRECRHLNGQRLRSALQYACRNSRPEGTPKLRGLYVFGKAELCDDRDKRAPPSGGSGPAVAATWNARSQKALTASNTASDQEEEPWYGQRGWQFPGTSHIHQHWAQTLVDCDGIVAFDAVLCAGPRHLNSPAWGKVDVDALDAASASANLAVPHWNVAQFSVGGCAGCGSAPEGWTVWGEHDAAGSTRRDSDGRRASDSGITNPDIGRFPLLPQPPLHSSSVKVAMCPSGQPLKRQRTASGDSQAGTARFIPRCGACLRDRVGAGSVAGARMGTALLVMEGIWNSRVSKSCWECGMNCHDCIDVTQRTCRTCGGGYCIIHNEGSNLLHCDWCSRRGRRIRELY</sequence>
<dbReference type="AlphaFoldDB" id="A0AA38W4K5"/>
<organism evidence="2 3">
    <name type="scientific">Coniochaeta hoffmannii</name>
    <dbReference type="NCBI Taxonomy" id="91930"/>
    <lineage>
        <taxon>Eukaryota</taxon>
        <taxon>Fungi</taxon>
        <taxon>Dikarya</taxon>
        <taxon>Ascomycota</taxon>
        <taxon>Pezizomycotina</taxon>
        <taxon>Sordariomycetes</taxon>
        <taxon>Sordariomycetidae</taxon>
        <taxon>Coniochaetales</taxon>
        <taxon>Coniochaetaceae</taxon>
        <taxon>Coniochaeta</taxon>
    </lineage>
</organism>
<dbReference type="SUPFAM" id="SSF81383">
    <property type="entry name" value="F-box domain"/>
    <property type="match status" value="1"/>
</dbReference>
<accession>A0AA38W4K5</accession>
<reference evidence="2" key="1">
    <citation type="submission" date="2022-07" db="EMBL/GenBank/DDBJ databases">
        <title>Fungi with potential for degradation of polypropylene.</title>
        <authorList>
            <person name="Gostincar C."/>
        </authorList>
    </citation>
    <scope>NUCLEOTIDE SEQUENCE</scope>
    <source>
        <strain evidence="2">EXF-13287</strain>
    </source>
</reference>
<feature type="compositionally biased region" description="Basic and acidic residues" evidence="1">
    <location>
        <begin position="336"/>
        <end position="350"/>
    </location>
</feature>
<keyword evidence="3" id="KW-1185">Reference proteome</keyword>
<dbReference type="CDD" id="cd09917">
    <property type="entry name" value="F-box_SF"/>
    <property type="match status" value="1"/>
</dbReference>
<gene>
    <name evidence="2" type="ORF">NKR19_g46</name>
</gene>
<protein>
    <submittedName>
        <fullName evidence="2">Ubiquitin fusion degradation protein (Ufd1)</fullName>
    </submittedName>
</protein>